<comment type="caution">
    <text evidence="2">The sequence shown here is derived from an EMBL/GenBank/DDBJ whole genome shotgun (WGS) entry which is preliminary data.</text>
</comment>
<dbReference type="RefSeq" id="WP_280579967.1">
    <property type="nucleotide sequence ID" value="NZ_JARXRO010000020.1"/>
</dbReference>
<evidence type="ECO:0000256" key="1">
    <source>
        <dbReference type="SAM" id="SignalP"/>
    </source>
</evidence>
<protein>
    <submittedName>
        <fullName evidence="2">Uncharacterized protein</fullName>
    </submittedName>
</protein>
<feature type="signal peptide" evidence="1">
    <location>
        <begin position="1"/>
        <end position="25"/>
    </location>
</feature>
<organism evidence="2 3">
    <name type="scientific">Luteimonas kalidii</name>
    <dbReference type="NCBI Taxonomy" id="3042025"/>
    <lineage>
        <taxon>Bacteria</taxon>
        <taxon>Pseudomonadati</taxon>
        <taxon>Pseudomonadota</taxon>
        <taxon>Gammaproteobacteria</taxon>
        <taxon>Lysobacterales</taxon>
        <taxon>Lysobacteraceae</taxon>
        <taxon>Luteimonas</taxon>
    </lineage>
</organism>
<feature type="chain" id="PRO_5047373513" evidence="1">
    <location>
        <begin position="26"/>
        <end position="243"/>
    </location>
</feature>
<name>A0ABT6JXQ6_9GAMM</name>
<sequence length="243" mass="26711">MRIHRTCAALAWSVGVLCGPQPAAAAEPQPVETFVFVGERLSIEEAPDPCEQASKQSGEPDCITMDSLYTARYRVLEPIAGAFPGELVEFNVADHYGFPPFARFGSALLFVALSEEGPWLHKYQAIPVHRAVDGQWASCGDIRFDPAGKPSPQLRTLSFRQEVALESELSEHMLASYRAGEMPHWRIAHGKVWCSQGILLEHVYEAVRSGVMQARGIPLPAWTGRASAHDAYRPAVHPAVPTR</sequence>
<keyword evidence="3" id="KW-1185">Reference proteome</keyword>
<evidence type="ECO:0000313" key="3">
    <source>
        <dbReference type="Proteomes" id="UP001156873"/>
    </source>
</evidence>
<dbReference type="Proteomes" id="UP001156873">
    <property type="component" value="Unassembled WGS sequence"/>
</dbReference>
<evidence type="ECO:0000313" key="2">
    <source>
        <dbReference type="EMBL" id="MDH5835257.1"/>
    </source>
</evidence>
<accession>A0ABT6JXQ6</accession>
<gene>
    <name evidence="2" type="ORF">QFW81_15185</name>
</gene>
<proteinExistence type="predicted"/>
<reference evidence="2 3" key="1">
    <citation type="submission" date="2023-04" db="EMBL/GenBank/DDBJ databases">
        <title>Luteimonas sp. M1R5S59.</title>
        <authorList>
            <person name="Sun J.-Q."/>
        </authorList>
    </citation>
    <scope>NUCLEOTIDE SEQUENCE [LARGE SCALE GENOMIC DNA]</scope>
    <source>
        <strain evidence="2 3">M1R5S59</strain>
    </source>
</reference>
<keyword evidence="1" id="KW-0732">Signal</keyword>
<dbReference type="EMBL" id="JARXRO010000020">
    <property type="protein sequence ID" value="MDH5835257.1"/>
    <property type="molecule type" value="Genomic_DNA"/>
</dbReference>